<dbReference type="Pfam" id="PF01232">
    <property type="entry name" value="Mannitol_dh"/>
    <property type="match status" value="1"/>
</dbReference>
<dbReference type="GO" id="GO:0008926">
    <property type="term" value="F:mannitol-1-phosphate 5-dehydrogenase activity"/>
    <property type="evidence" value="ECO:0007669"/>
    <property type="project" value="UniProtKB-UniRule"/>
</dbReference>
<dbReference type="InterPro" id="IPR008927">
    <property type="entry name" value="6-PGluconate_DH-like_C_sf"/>
</dbReference>
<reference evidence="10" key="1">
    <citation type="submission" date="2010-10" db="EMBL/GenBank/DDBJ databases">
        <title>Complete sequence of chromosome of Geobacillus sp. Y4.1MC1.</title>
        <authorList>
            <consortium name="US DOE Joint Genome Institute"/>
            <person name="Lucas S."/>
            <person name="Copeland A."/>
            <person name="Lapidus A."/>
            <person name="Cheng J.-F."/>
            <person name="Bruce D."/>
            <person name="Goodwin L."/>
            <person name="Pitluck S."/>
            <person name="Chertkov O."/>
            <person name="Zhang X."/>
            <person name="Detter J.C."/>
            <person name="Han C."/>
            <person name="Tapia R."/>
            <person name="Land M."/>
            <person name="Hauser L."/>
            <person name="Jeffries C."/>
            <person name="Kyrpides N."/>
            <person name="Ivanova N."/>
            <person name="Ovchinnikova G."/>
            <person name="Brumm P."/>
            <person name="Mead D."/>
            <person name="Woyke T."/>
        </authorList>
    </citation>
    <scope>NUCLEOTIDE SEQUENCE [LARGE SCALE GENOMIC DNA]</scope>
    <source>
        <strain evidence="10">Y4.1MC1</strain>
    </source>
</reference>
<evidence type="ECO:0000259" key="8">
    <source>
        <dbReference type="Pfam" id="PF01232"/>
    </source>
</evidence>
<keyword evidence="5 7" id="KW-0520">NAD</keyword>
<dbReference type="PANTHER" id="PTHR30524:SF0">
    <property type="entry name" value="ALTRONATE OXIDOREDUCTASE-RELATED"/>
    <property type="match status" value="1"/>
</dbReference>
<protein>
    <recommendedName>
        <fullName evidence="3 7">Mannitol-1-phosphate 5-dehydrogenase</fullName>
        <ecNumber evidence="2 7">1.1.1.17</ecNumber>
    </recommendedName>
</protein>
<evidence type="ECO:0000313" key="10">
    <source>
        <dbReference type="EMBL" id="ADP74970.1"/>
    </source>
</evidence>
<dbReference type="PANTHER" id="PTHR30524">
    <property type="entry name" value="MANNITOL-1-PHOSPHATE 5-DEHYDROGENASE"/>
    <property type="match status" value="1"/>
</dbReference>
<comment type="catalytic activity">
    <reaction evidence="6 7">
        <text>D-mannitol 1-phosphate + NAD(+) = beta-D-fructose 6-phosphate + NADH + H(+)</text>
        <dbReference type="Rhea" id="RHEA:19661"/>
        <dbReference type="ChEBI" id="CHEBI:15378"/>
        <dbReference type="ChEBI" id="CHEBI:57540"/>
        <dbReference type="ChEBI" id="CHEBI:57634"/>
        <dbReference type="ChEBI" id="CHEBI:57945"/>
        <dbReference type="ChEBI" id="CHEBI:61381"/>
        <dbReference type="EC" id="1.1.1.17"/>
    </reaction>
</comment>
<dbReference type="SUPFAM" id="SSF51735">
    <property type="entry name" value="NAD(P)-binding Rossmann-fold domains"/>
    <property type="match status" value="1"/>
</dbReference>
<evidence type="ECO:0000256" key="6">
    <source>
        <dbReference type="ARBA" id="ARBA00048615"/>
    </source>
</evidence>
<sequence>MMLAVHFGAGNIGRGFIGSLLSQSGYEVVFVDINDEVVRLLKEKQAYRVIVADETEQEQPIRNVSALNSQTEREKVIDYITKAHLVTTAVGPHVLPAIAAILAEGLQKRLTVNQAPLHIIACENMIGGSDVLKSHVFAIISEADKPLFEKYYGFLNCAVDRIVPNQKHADPLTVVVEPFFEWVIEKRNIIGSIPSIQGAHFVDDLQPYIERKLFTVNTGHAIASYLGYYKKIQTIQEAMKDEEIRSDVEKALHESGAVLVKKYGWNESEHESYIQKIIQRFMNPSISDEVVRVARSPIRKLGANDRLIGPAVQYYDLFGQIPRGLVKGIAALLLFDYENDKEAVALQQTIQKSGVEEALFQYAQLEKEHPLVIAIKNQFSGLSRENVNM</sequence>
<dbReference type="NCBIfam" id="NF002646">
    <property type="entry name" value="PRK02318.1-2"/>
    <property type="match status" value="1"/>
</dbReference>
<dbReference type="KEGG" id="gmc:GY4MC1_2237"/>
<dbReference type="EMBL" id="CP002293">
    <property type="protein sequence ID" value="ADP74970.1"/>
    <property type="molecule type" value="Genomic_DNA"/>
</dbReference>
<feature type="binding site" evidence="7">
    <location>
        <begin position="4"/>
        <end position="15"/>
    </location>
    <ligand>
        <name>NAD(+)</name>
        <dbReference type="ChEBI" id="CHEBI:57540"/>
    </ligand>
</feature>
<evidence type="ECO:0000256" key="3">
    <source>
        <dbReference type="ARBA" id="ARBA00016219"/>
    </source>
</evidence>
<gene>
    <name evidence="7" type="primary">mtlD</name>
    <name evidence="10" type="ORF">GY4MC1_2237</name>
</gene>
<dbReference type="InterPro" id="IPR023028">
    <property type="entry name" value="Mannitol_1_phos_5_DH"/>
</dbReference>
<feature type="domain" description="Mannitol dehydrogenase C-terminal" evidence="9">
    <location>
        <begin position="204"/>
        <end position="382"/>
    </location>
</feature>
<proteinExistence type="inferred from homology"/>
<evidence type="ECO:0000256" key="1">
    <source>
        <dbReference type="ARBA" id="ARBA00006541"/>
    </source>
</evidence>
<dbReference type="InterPro" id="IPR013328">
    <property type="entry name" value="6PGD_dom2"/>
</dbReference>
<dbReference type="NCBIfam" id="NF002652">
    <property type="entry name" value="PRK02318.2-5"/>
    <property type="match status" value="1"/>
</dbReference>
<dbReference type="NCBIfam" id="NF002647">
    <property type="entry name" value="PRK02318.1-3"/>
    <property type="match status" value="1"/>
</dbReference>
<evidence type="ECO:0000256" key="4">
    <source>
        <dbReference type="ARBA" id="ARBA00023002"/>
    </source>
</evidence>
<dbReference type="EC" id="1.1.1.17" evidence="2 7"/>
<dbReference type="HAMAP" id="MF_00196">
    <property type="entry name" value="Mannitol_dehydrog"/>
    <property type="match status" value="1"/>
</dbReference>
<dbReference type="InterPro" id="IPR023027">
    <property type="entry name" value="Mannitol_DH_CS"/>
</dbReference>
<name>A0A7U3YFR8_GEOS0</name>
<evidence type="ECO:0000256" key="2">
    <source>
        <dbReference type="ARBA" id="ARBA00012939"/>
    </source>
</evidence>
<dbReference type="PRINTS" id="PR00084">
    <property type="entry name" value="MTLDHDRGNASE"/>
</dbReference>
<dbReference type="GO" id="GO:0005829">
    <property type="term" value="C:cytosol"/>
    <property type="evidence" value="ECO:0007669"/>
    <property type="project" value="TreeGrafter"/>
</dbReference>
<dbReference type="AlphaFoldDB" id="A0A7U3YFR8"/>
<dbReference type="Gene3D" id="1.10.1040.10">
    <property type="entry name" value="N-(1-d-carboxylethyl)-l-norvaline Dehydrogenase, domain 2"/>
    <property type="match status" value="1"/>
</dbReference>
<feature type="domain" description="Mannitol dehydrogenase N-terminal" evidence="8">
    <location>
        <begin position="3"/>
        <end position="197"/>
    </location>
</feature>
<dbReference type="InterPro" id="IPR013131">
    <property type="entry name" value="Mannitol_DH_N"/>
</dbReference>
<dbReference type="PROSITE" id="PS00974">
    <property type="entry name" value="MANNITOL_DHGENASE"/>
    <property type="match status" value="1"/>
</dbReference>
<dbReference type="InterPro" id="IPR000669">
    <property type="entry name" value="Mannitol_DH"/>
</dbReference>
<organism evidence="10">
    <name type="scientific">Geobacillus sp. (strain Y4.1MC1)</name>
    <dbReference type="NCBI Taxonomy" id="581103"/>
    <lineage>
        <taxon>Bacteria</taxon>
        <taxon>Bacillati</taxon>
        <taxon>Bacillota</taxon>
        <taxon>Bacilli</taxon>
        <taxon>Bacillales</taxon>
        <taxon>Anoxybacillaceae</taxon>
        <taxon>Geobacillus</taxon>
    </lineage>
</organism>
<dbReference type="SUPFAM" id="SSF48179">
    <property type="entry name" value="6-phosphogluconate dehydrogenase C-terminal domain-like"/>
    <property type="match status" value="1"/>
</dbReference>
<dbReference type="InterPro" id="IPR036291">
    <property type="entry name" value="NAD(P)-bd_dom_sf"/>
</dbReference>
<evidence type="ECO:0000259" key="9">
    <source>
        <dbReference type="Pfam" id="PF08125"/>
    </source>
</evidence>
<dbReference type="NCBIfam" id="NF002649">
    <property type="entry name" value="PRK02318.2-1"/>
    <property type="match status" value="1"/>
</dbReference>
<dbReference type="Gene3D" id="3.40.50.720">
    <property type="entry name" value="NAD(P)-binding Rossmann-like Domain"/>
    <property type="match status" value="1"/>
</dbReference>
<dbReference type="Pfam" id="PF08125">
    <property type="entry name" value="Mannitol_dh_C"/>
    <property type="match status" value="1"/>
</dbReference>
<comment type="similarity">
    <text evidence="1 7">Belongs to the mannitol dehydrogenase family.</text>
</comment>
<keyword evidence="4 7" id="KW-0560">Oxidoreductase</keyword>
<dbReference type="InterPro" id="IPR013118">
    <property type="entry name" value="Mannitol_DH_C"/>
</dbReference>
<dbReference type="GO" id="GO:0019592">
    <property type="term" value="P:mannitol catabolic process"/>
    <property type="evidence" value="ECO:0007669"/>
    <property type="project" value="TreeGrafter"/>
</dbReference>
<evidence type="ECO:0000256" key="7">
    <source>
        <dbReference type="HAMAP-Rule" id="MF_00196"/>
    </source>
</evidence>
<accession>A0A7U3YFR8</accession>
<evidence type="ECO:0000256" key="5">
    <source>
        <dbReference type="ARBA" id="ARBA00023027"/>
    </source>
</evidence>